<proteinExistence type="predicted"/>
<gene>
    <name evidence="2" type="ORF">RND71_022943</name>
</gene>
<evidence type="ECO:0000313" key="3">
    <source>
        <dbReference type="Proteomes" id="UP001291623"/>
    </source>
</evidence>
<evidence type="ECO:0000313" key="2">
    <source>
        <dbReference type="EMBL" id="KAK4357333.1"/>
    </source>
</evidence>
<sequence length="133" mass="15491">MGSLDENRRFRFNIMRYMIGRNLQIELNDVSIVKKYKVGKRMRFIINTFWVTMGNQISIESPPNSKNMNGDIEIEFRHLEIVGNKEKGPKKFVSIKEITQERCETKQIPATPSPSPSPTPTPTARRRHFINVK</sequence>
<keyword evidence="3" id="KW-1185">Reference proteome</keyword>
<dbReference type="AlphaFoldDB" id="A0AAE1RUQ6"/>
<accession>A0AAE1RUQ6</accession>
<comment type="caution">
    <text evidence="2">The sequence shown here is derived from an EMBL/GenBank/DDBJ whole genome shotgun (WGS) entry which is preliminary data.</text>
</comment>
<evidence type="ECO:0000256" key="1">
    <source>
        <dbReference type="SAM" id="MobiDB-lite"/>
    </source>
</evidence>
<organism evidence="2 3">
    <name type="scientific">Anisodus tanguticus</name>
    <dbReference type="NCBI Taxonomy" id="243964"/>
    <lineage>
        <taxon>Eukaryota</taxon>
        <taxon>Viridiplantae</taxon>
        <taxon>Streptophyta</taxon>
        <taxon>Embryophyta</taxon>
        <taxon>Tracheophyta</taxon>
        <taxon>Spermatophyta</taxon>
        <taxon>Magnoliopsida</taxon>
        <taxon>eudicotyledons</taxon>
        <taxon>Gunneridae</taxon>
        <taxon>Pentapetalae</taxon>
        <taxon>asterids</taxon>
        <taxon>lamiids</taxon>
        <taxon>Solanales</taxon>
        <taxon>Solanaceae</taxon>
        <taxon>Solanoideae</taxon>
        <taxon>Hyoscyameae</taxon>
        <taxon>Anisodus</taxon>
    </lineage>
</organism>
<reference evidence="2" key="1">
    <citation type="submission" date="2023-12" db="EMBL/GenBank/DDBJ databases">
        <title>Genome assembly of Anisodus tanguticus.</title>
        <authorList>
            <person name="Wang Y.-J."/>
        </authorList>
    </citation>
    <scope>NUCLEOTIDE SEQUENCE</scope>
    <source>
        <strain evidence="2">KB-2021</strain>
        <tissue evidence="2">Leaf</tissue>
    </source>
</reference>
<feature type="region of interest" description="Disordered" evidence="1">
    <location>
        <begin position="103"/>
        <end position="133"/>
    </location>
</feature>
<protein>
    <submittedName>
        <fullName evidence="2">Uncharacterized protein</fullName>
    </submittedName>
</protein>
<feature type="compositionally biased region" description="Basic residues" evidence="1">
    <location>
        <begin position="124"/>
        <end position="133"/>
    </location>
</feature>
<name>A0AAE1RUQ6_9SOLA</name>
<dbReference type="EMBL" id="JAVYJV010000012">
    <property type="protein sequence ID" value="KAK4357333.1"/>
    <property type="molecule type" value="Genomic_DNA"/>
</dbReference>
<dbReference type="Proteomes" id="UP001291623">
    <property type="component" value="Unassembled WGS sequence"/>
</dbReference>
<feature type="compositionally biased region" description="Pro residues" evidence="1">
    <location>
        <begin position="111"/>
        <end position="121"/>
    </location>
</feature>